<keyword evidence="8" id="KW-1133">Transmembrane helix</keyword>
<name>A0A914B8L5_PATMI</name>
<feature type="signal peptide" evidence="9">
    <location>
        <begin position="1"/>
        <end position="26"/>
    </location>
</feature>
<dbReference type="InterPro" id="IPR033379">
    <property type="entry name" value="Acid_Pase_AS"/>
</dbReference>
<dbReference type="PROSITE" id="PS00778">
    <property type="entry name" value="HIS_ACID_PHOSPHAT_2"/>
    <property type="match status" value="1"/>
</dbReference>
<dbReference type="Pfam" id="PF00328">
    <property type="entry name" value="His_Phos_2"/>
    <property type="match status" value="1"/>
</dbReference>
<keyword evidence="5" id="KW-0378">Hydrolase</keyword>
<dbReference type="OrthoDB" id="258392at2759"/>
<dbReference type="PANTHER" id="PTHR11567:SF211">
    <property type="entry name" value="PROSTATIC ACID PHOSPHATASE"/>
    <property type="match status" value="1"/>
</dbReference>
<evidence type="ECO:0000256" key="1">
    <source>
        <dbReference type="ARBA" id="ARBA00000032"/>
    </source>
</evidence>
<keyword evidence="8" id="KW-0812">Transmembrane</keyword>
<dbReference type="PROSITE" id="PS00616">
    <property type="entry name" value="HIS_ACID_PHOSPHAT_1"/>
    <property type="match status" value="1"/>
</dbReference>
<evidence type="ECO:0000256" key="6">
    <source>
        <dbReference type="ARBA" id="ARBA00023157"/>
    </source>
</evidence>
<evidence type="ECO:0000256" key="9">
    <source>
        <dbReference type="SAM" id="SignalP"/>
    </source>
</evidence>
<dbReference type="RefSeq" id="XP_038072170.1">
    <property type="nucleotide sequence ID" value="XM_038216242.1"/>
</dbReference>
<evidence type="ECO:0000256" key="5">
    <source>
        <dbReference type="ARBA" id="ARBA00022801"/>
    </source>
</evidence>
<dbReference type="SUPFAM" id="SSF53254">
    <property type="entry name" value="Phosphoglycerate mutase-like"/>
    <property type="match status" value="1"/>
</dbReference>
<protein>
    <recommendedName>
        <fullName evidence="3">acid phosphatase</fullName>
        <ecNumber evidence="3">3.1.3.2</ecNumber>
    </recommendedName>
</protein>
<sequence length="432" mass="48865">MHRFFLIFIVLLCRGGFHSFAGLVNGQRTLQLVNLLYRHGDRTPVNIYPTDPHQADTWPEGLGQLTTLGMNMHYNLGQWLRKRYIDSGFMNATYNRLSLHVRSTDKDRTLMSAESDLAGLYPPQGNQKWKAGFDWMPIPVHTVPLDEDYLLEANGPPCPVYDELKEQIKDEAEYKELEAQYKDFMANLTINTGFKTPVTVNNIYKIEDPLFVERQHNLSWPAWTNVPGFYTTLKFLSDKGMYFLFNSKEKSRLKGGPLVGQIIDNMVNKSTTTDPDDLRRRVYMYSAHDTTVAAFQSALGVYNGLQPPLASCVGIEMWKEVSGEYTVNMWYHNDTTKDVPYPLLLDNCNRSSCPLDDFIKVTKDIVPDDIKQECGVAAPVGLNSTLIIILVSIVIGLLAIIIIALAGLVVCRCRSNRTKDGHIRLPTDDTTA</sequence>
<dbReference type="AlphaFoldDB" id="A0A914B8L5"/>
<accession>A0A914B8L5</accession>
<dbReference type="Gene3D" id="3.40.50.1240">
    <property type="entry name" value="Phosphoglycerate mutase-like"/>
    <property type="match status" value="1"/>
</dbReference>
<dbReference type="EnsemblMetazoa" id="XM_038216242.1">
    <property type="protein sequence ID" value="XP_038072170.1"/>
    <property type="gene ID" value="LOC119740807"/>
</dbReference>
<keyword evidence="4 9" id="KW-0732">Signal</keyword>
<keyword evidence="7" id="KW-0325">Glycoprotein</keyword>
<dbReference type="CDD" id="cd07061">
    <property type="entry name" value="HP_HAP_like"/>
    <property type="match status" value="1"/>
</dbReference>
<evidence type="ECO:0000313" key="11">
    <source>
        <dbReference type="Proteomes" id="UP000887568"/>
    </source>
</evidence>
<comment type="catalytic activity">
    <reaction evidence="1">
        <text>a phosphate monoester + H2O = an alcohol + phosphate</text>
        <dbReference type="Rhea" id="RHEA:15017"/>
        <dbReference type="ChEBI" id="CHEBI:15377"/>
        <dbReference type="ChEBI" id="CHEBI:30879"/>
        <dbReference type="ChEBI" id="CHEBI:43474"/>
        <dbReference type="ChEBI" id="CHEBI:67140"/>
        <dbReference type="EC" id="3.1.3.2"/>
    </reaction>
</comment>
<evidence type="ECO:0000313" key="10">
    <source>
        <dbReference type="EnsemblMetazoa" id="XP_038072170.1"/>
    </source>
</evidence>
<dbReference type="InterPro" id="IPR000560">
    <property type="entry name" value="His_Pase_clade-2"/>
</dbReference>
<keyword evidence="11" id="KW-1185">Reference proteome</keyword>
<dbReference type="EC" id="3.1.3.2" evidence="3"/>
<dbReference type="Proteomes" id="UP000887568">
    <property type="component" value="Unplaced"/>
</dbReference>
<reference evidence="10" key="1">
    <citation type="submission" date="2022-11" db="UniProtKB">
        <authorList>
            <consortium name="EnsemblMetazoa"/>
        </authorList>
    </citation>
    <scope>IDENTIFICATION</scope>
</reference>
<proteinExistence type="inferred from homology"/>
<feature type="transmembrane region" description="Helical" evidence="8">
    <location>
        <begin position="386"/>
        <end position="410"/>
    </location>
</feature>
<dbReference type="GO" id="GO:0003993">
    <property type="term" value="F:acid phosphatase activity"/>
    <property type="evidence" value="ECO:0007669"/>
    <property type="project" value="UniProtKB-EC"/>
</dbReference>
<dbReference type="InterPro" id="IPR029033">
    <property type="entry name" value="His_PPase_superfam"/>
</dbReference>
<evidence type="ECO:0000256" key="2">
    <source>
        <dbReference type="ARBA" id="ARBA00005375"/>
    </source>
</evidence>
<evidence type="ECO:0000256" key="8">
    <source>
        <dbReference type="SAM" id="Phobius"/>
    </source>
</evidence>
<dbReference type="GeneID" id="119740807"/>
<evidence type="ECO:0000256" key="7">
    <source>
        <dbReference type="ARBA" id="ARBA00023180"/>
    </source>
</evidence>
<organism evidence="10 11">
    <name type="scientific">Patiria miniata</name>
    <name type="common">Bat star</name>
    <name type="synonym">Asterina miniata</name>
    <dbReference type="NCBI Taxonomy" id="46514"/>
    <lineage>
        <taxon>Eukaryota</taxon>
        <taxon>Metazoa</taxon>
        <taxon>Echinodermata</taxon>
        <taxon>Eleutherozoa</taxon>
        <taxon>Asterozoa</taxon>
        <taxon>Asteroidea</taxon>
        <taxon>Valvatacea</taxon>
        <taxon>Valvatida</taxon>
        <taxon>Asterinidae</taxon>
        <taxon>Patiria</taxon>
    </lineage>
</organism>
<dbReference type="InterPro" id="IPR050645">
    <property type="entry name" value="Histidine_acid_phosphatase"/>
</dbReference>
<keyword evidence="6" id="KW-1015">Disulfide bond</keyword>
<evidence type="ECO:0000256" key="3">
    <source>
        <dbReference type="ARBA" id="ARBA00012646"/>
    </source>
</evidence>
<evidence type="ECO:0000256" key="4">
    <source>
        <dbReference type="ARBA" id="ARBA00022729"/>
    </source>
</evidence>
<feature type="chain" id="PRO_5037714163" description="acid phosphatase" evidence="9">
    <location>
        <begin position="27"/>
        <end position="432"/>
    </location>
</feature>
<comment type="similarity">
    <text evidence="2">Belongs to the histidine acid phosphatase family.</text>
</comment>
<dbReference type="PANTHER" id="PTHR11567">
    <property type="entry name" value="ACID PHOSPHATASE-RELATED"/>
    <property type="match status" value="1"/>
</dbReference>
<keyword evidence="8" id="KW-0472">Membrane</keyword>
<dbReference type="OMA" id="PRDKKVW"/>